<protein>
    <submittedName>
        <fullName evidence="2">Coenzyme F420-reducing hydrogenase, beta subunit</fullName>
    </submittedName>
</protein>
<evidence type="ECO:0000259" key="1">
    <source>
        <dbReference type="Pfam" id="PF04432"/>
    </source>
</evidence>
<accession>A0A238ZRW9</accession>
<dbReference type="Proteomes" id="UP000198405">
    <property type="component" value="Unassembled WGS sequence"/>
</dbReference>
<dbReference type="InterPro" id="IPR007525">
    <property type="entry name" value="FrhB_FdhB_C"/>
</dbReference>
<feature type="domain" description="Coenzyme F420 hydrogenase/dehydrogenase beta subunit C-terminal" evidence="1">
    <location>
        <begin position="99"/>
        <end position="233"/>
    </location>
</feature>
<dbReference type="PANTHER" id="PTHR31332">
    <property type="entry name" value="7-HYDROXYMETHYL CHLOROPHYLL A REDUCTASE, CHLOROPLASTIC"/>
    <property type="match status" value="1"/>
</dbReference>
<proteinExistence type="predicted"/>
<dbReference type="InterPro" id="IPR045220">
    <property type="entry name" value="FRHB/FDHB/HCAR-like"/>
</dbReference>
<dbReference type="AlphaFoldDB" id="A0A238ZRW9"/>
<dbReference type="GO" id="GO:0052592">
    <property type="term" value="F:oxidoreductase activity, acting on CH or CH2 groups, with an iron-sulfur protein as acceptor"/>
    <property type="evidence" value="ECO:0007669"/>
    <property type="project" value="TreeGrafter"/>
</dbReference>
<dbReference type="OrthoDB" id="11063at2"/>
<reference evidence="3" key="1">
    <citation type="submission" date="2017-06" db="EMBL/GenBank/DDBJ databases">
        <authorList>
            <person name="Varghese N."/>
            <person name="Submissions S."/>
        </authorList>
    </citation>
    <scope>NUCLEOTIDE SEQUENCE [LARGE SCALE GENOMIC DNA]</scope>
    <source>
        <strain evidence="3">DSM 15668</strain>
    </source>
</reference>
<organism evidence="2 3">
    <name type="scientific">Desulfurobacterium atlanticum</name>
    <dbReference type="NCBI Taxonomy" id="240169"/>
    <lineage>
        <taxon>Bacteria</taxon>
        <taxon>Pseudomonadati</taxon>
        <taxon>Aquificota</taxon>
        <taxon>Aquificia</taxon>
        <taxon>Desulfurobacteriales</taxon>
        <taxon>Desulfurobacteriaceae</taxon>
        <taxon>Desulfurobacterium</taxon>
    </lineage>
</organism>
<dbReference type="RefSeq" id="WP_089323441.1">
    <property type="nucleotide sequence ID" value="NZ_FZOB01000011.1"/>
</dbReference>
<evidence type="ECO:0000313" key="3">
    <source>
        <dbReference type="Proteomes" id="UP000198405"/>
    </source>
</evidence>
<dbReference type="Pfam" id="PF04432">
    <property type="entry name" value="FrhB_FdhB_C"/>
    <property type="match status" value="1"/>
</dbReference>
<evidence type="ECO:0000313" key="2">
    <source>
        <dbReference type="EMBL" id="SNR85801.1"/>
    </source>
</evidence>
<name>A0A238ZRW9_9BACT</name>
<dbReference type="PANTHER" id="PTHR31332:SF0">
    <property type="entry name" value="7-HYDROXYMETHYL CHLOROPHYLL A REDUCTASE, CHLOROPLASTIC"/>
    <property type="match status" value="1"/>
</dbReference>
<gene>
    <name evidence="2" type="ORF">SAMN06265340_11113</name>
</gene>
<sequence length="302" mass="34581">MFGLYRQFTIGRYTKAFLIKDKKSCTSRSNLKAILKEAFKKGLIDSAIGTTLEKNCENPSVKPVFIKSLKEIDSFEPFFFIHGGQNSILKEITQKYSFEKLGVIGHSCILDGINKMQYYGIGSNFAVLKFSLKIGIGCIGALSLEGMNCLLKEKKLPQCDFDETFFKKGRVFISKKEPFAFSIEEYYYYLNEGCKVCMNLSSRGSDLTFVPYMEDGYSLCFVRTKKGLKLFENPDFEVKEAQERNITEVEETVKQVLKKNIENVLERAELGVPSNKWDGNRFGKFSALWNNIYAENIEEEVF</sequence>
<dbReference type="EMBL" id="FZOB01000011">
    <property type="protein sequence ID" value="SNR85801.1"/>
    <property type="molecule type" value="Genomic_DNA"/>
</dbReference>
<keyword evidence="3" id="KW-1185">Reference proteome</keyword>